<dbReference type="EMBL" id="GGEC01060657">
    <property type="protein sequence ID" value="MBX41141.1"/>
    <property type="molecule type" value="Transcribed_RNA"/>
</dbReference>
<sequence>MFEHLFLSIETSRKMVEANHSWREEGPERFLCSHQDEY</sequence>
<organism evidence="1">
    <name type="scientific">Rhizophora mucronata</name>
    <name type="common">Asiatic mangrove</name>
    <dbReference type="NCBI Taxonomy" id="61149"/>
    <lineage>
        <taxon>Eukaryota</taxon>
        <taxon>Viridiplantae</taxon>
        <taxon>Streptophyta</taxon>
        <taxon>Embryophyta</taxon>
        <taxon>Tracheophyta</taxon>
        <taxon>Spermatophyta</taxon>
        <taxon>Magnoliopsida</taxon>
        <taxon>eudicotyledons</taxon>
        <taxon>Gunneridae</taxon>
        <taxon>Pentapetalae</taxon>
        <taxon>rosids</taxon>
        <taxon>fabids</taxon>
        <taxon>Malpighiales</taxon>
        <taxon>Rhizophoraceae</taxon>
        <taxon>Rhizophora</taxon>
    </lineage>
</organism>
<reference evidence="1" key="1">
    <citation type="submission" date="2018-02" db="EMBL/GenBank/DDBJ databases">
        <title>Rhizophora mucronata_Transcriptome.</title>
        <authorList>
            <person name="Meera S.P."/>
            <person name="Sreeshan A."/>
            <person name="Augustine A."/>
        </authorList>
    </citation>
    <scope>NUCLEOTIDE SEQUENCE</scope>
    <source>
        <tissue evidence="1">Leaf</tissue>
    </source>
</reference>
<dbReference type="AlphaFoldDB" id="A0A2P2NF95"/>
<proteinExistence type="predicted"/>
<evidence type="ECO:0000313" key="1">
    <source>
        <dbReference type="EMBL" id="MBX41141.1"/>
    </source>
</evidence>
<accession>A0A2P2NF95</accession>
<protein>
    <submittedName>
        <fullName evidence="1">Uncharacterized protein</fullName>
    </submittedName>
</protein>
<name>A0A2P2NF95_RHIMU</name>